<reference evidence="10 11" key="1">
    <citation type="submission" date="2018-05" db="EMBL/GenBank/DDBJ databases">
        <title>Acuticoccus sediminis sp. nov., isolated from deep-sea sediment of Indian Ocean.</title>
        <authorList>
            <person name="Liu X."/>
            <person name="Lai Q."/>
            <person name="Du Y."/>
            <person name="Sun F."/>
            <person name="Zhang X."/>
            <person name="Wang S."/>
            <person name="Shao Z."/>
        </authorList>
    </citation>
    <scope>NUCLEOTIDE SEQUENCE [LARGE SCALE GENOMIC DNA]</scope>
    <source>
        <strain evidence="10 11">PTG4-2</strain>
    </source>
</reference>
<feature type="transmembrane region" description="Helical" evidence="8">
    <location>
        <begin position="261"/>
        <end position="281"/>
    </location>
</feature>
<proteinExistence type="predicted"/>
<dbReference type="PRINTS" id="PR01036">
    <property type="entry name" value="TCRTETB"/>
</dbReference>
<dbReference type="InterPro" id="IPR020846">
    <property type="entry name" value="MFS_dom"/>
</dbReference>
<evidence type="ECO:0000256" key="4">
    <source>
        <dbReference type="ARBA" id="ARBA00022692"/>
    </source>
</evidence>
<evidence type="ECO:0000256" key="6">
    <source>
        <dbReference type="ARBA" id="ARBA00023136"/>
    </source>
</evidence>
<protein>
    <submittedName>
        <fullName evidence="10">EmrB/QacA family drug resistance transporter</fullName>
    </submittedName>
</protein>
<feature type="transmembrane region" description="Helical" evidence="8">
    <location>
        <begin position="33"/>
        <end position="57"/>
    </location>
</feature>
<keyword evidence="2" id="KW-0813">Transport</keyword>
<dbReference type="Gene3D" id="1.20.1720.10">
    <property type="entry name" value="Multidrug resistance protein D"/>
    <property type="match status" value="1"/>
</dbReference>
<dbReference type="Gene3D" id="1.20.1250.20">
    <property type="entry name" value="MFS general substrate transporter like domains"/>
    <property type="match status" value="1"/>
</dbReference>
<dbReference type="NCBIfam" id="TIGR00711">
    <property type="entry name" value="efflux_EmrB"/>
    <property type="match status" value="1"/>
</dbReference>
<feature type="transmembrane region" description="Helical" evidence="8">
    <location>
        <begin position="510"/>
        <end position="527"/>
    </location>
</feature>
<dbReference type="RefSeq" id="WP_111349418.1">
    <property type="nucleotide sequence ID" value="NZ_JAIWKD010000006.1"/>
</dbReference>
<dbReference type="InterPro" id="IPR004638">
    <property type="entry name" value="EmrB-like"/>
</dbReference>
<dbReference type="GO" id="GO:0005886">
    <property type="term" value="C:plasma membrane"/>
    <property type="evidence" value="ECO:0007669"/>
    <property type="project" value="UniProtKB-SubCell"/>
</dbReference>
<keyword evidence="11" id="KW-1185">Reference proteome</keyword>
<dbReference type="AlphaFoldDB" id="A0A8B2NQL0"/>
<dbReference type="SUPFAM" id="SSF103473">
    <property type="entry name" value="MFS general substrate transporter"/>
    <property type="match status" value="1"/>
</dbReference>
<accession>A0A8B2NQL0</accession>
<comment type="subcellular location">
    <subcellularLocation>
        <location evidence="1">Cell membrane</location>
        <topology evidence="1">Multi-pass membrane protein</topology>
    </subcellularLocation>
</comment>
<feature type="transmembrane region" description="Helical" evidence="8">
    <location>
        <begin position="102"/>
        <end position="127"/>
    </location>
</feature>
<dbReference type="OrthoDB" id="9812221at2"/>
<dbReference type="PROSITE" id="PS50850">
    <property type="entry name" value="MFS"/>
    <property type="match status" value="1"/>
</dbReference>
<dbReference type="Pfam" id="PF07690">
    <property type="entry name" value="MFS_1"/>
    <property type="match status" value="1"/>
</dbReference>
<feature type="transmembrane region" description="Helical" evidence="8">
    <location>
        <begin position="78"/>
        <end position="96"/>
    </location>
</feature>
<sequence>MSAATTADAAGVPEAPRRADPLPRSAAGLGGPWVMTTIVSIATFMEILDTSIANVALDTISGNLGVAVDQGTWTVTSYLVANAIIIPISGFLSAVLGRKRYFLISIVLFTVSSFACAFAPSLGALVLARVFQGIGGGGLAPVEQSMIADSFPPAKRGQAFAAFGMVVIVAPIIGPTIGGAITDSISWHWIFLINIPVGILAFFATLVAVREPELLQRERAELFARGIRIDWVGFLLLAVGLGSLLIMLDRGQTENWFSSDLIVTTAIMAFLGLGGMVVWELNHDDPIVPLRMLAYRNFAICALLMLLLGLLVFGTIQLVPQMLQGVFGYDAYDAGLALTYGGWSAAIMMPLSGFVTGRVDTRVLLVPAFGLAGLSFYLLSVFSTQSTFADAAMARFVLSCGLPFLFIPISTVAYLGIPPGYASRASAMLNFFRNLGGAFGISLCQTLLAQREQFHQSRLVEGLSGLNPTFSGALHSLTAQVGSQTEAMALLYQQVQTQAAMLSYNETFRLLAWMIVAVIPLVLVLKVRSDGAGG</sequence>
<feature type="transmembrane region" description="Helical" evidence="8">
    <location>
        <begin position="229"/>
        <end position="249"/>
    </location>
</feature>
<feature type="transmembrane region" description="Helical" evidence="8">
    <location>
        <begin position="396"/>
        <end position="417"/>
    </location>
</feature>
<keyword evidence="5 8" id="KW-1133">Transmembrane helix</keyword>
<dbReference type="Proteomes" id="UP000249590">
    <property type="component" value="Unassembled WGS sequence"/>
</dbReference>
<evidence type="ECO:0000313" key="11">
    <source>
        <dbReference type="Proteomes" id="UP000249590"/>
    </source>
</evidence>
<evidence type="ECO:0000259" key="9">
    <source>
        <dbReference type="PROSITE" id="PS50850"/>
    </source>
</evidence>
<feature type="transmembrane region" description="Helical" evidence="8">
    <location>
        <begin position="187"/>
        <end position="209"/>
    </location>
</feature>
<keyword evidence="4 8" id="KW-0812">Transmembrane</keyword>
<dbReference type="PANTHER" id="PTHR23501:SF174">
    <property type="entry name" value="MULTIDRUG EXPORT PROTEIN EMRB-RELATED"/>
    <property type="match status" value="1"/>
</dbReference>
<evidence type="ECO:0000313" key="10">
    <source>
        <dbReference type="EMBL" id="RAH99293.1"/>
    </source>
</evidence>
<dbReference type="InterPro" id="IPR011701">
    <property type="entry name" value="MFS"/>
</dbReference>
<keyword evidence="3" id="KW-1003">Cell membrane</keyword>
<comment type="caution">
    <text evidence="10">The sequence shown here is derived from an EMBL/GenBank/DDBJ whole genome shotgun (WGS) entry which is preliminary data.</text>
</comment>
<feature type="transmembrane region" description="Helical" evidence="8">
    <location>
        <begin position="363"/>
        <end position="384"/>
    </location>
</feature>
<dbReference type="PANTHER" id="PTHR23501">
    <property type="entry name" value="MAJOR FACILITATOR SUPERFAMILY"/>
    <property type="match status" value="1"/>
</dbReference>
<dbReference type="GO" id="GO:0022857">
    <property type="term" value="F:transmembrane transporter activity"/>
    <property type="evidence" value="ECO:0007669"/>
    <property type="project" value="InterPro"/>
</dbReference>
<gene>
    <name evidence="10" type="ORF">DLJ53_22410</name>
</gene>
<feature type="transmembrane region" description="Helical" evidence="8">
    <location>
        <begin position="293"/>
        <end position="316"/>
    </location>
</feature>
<evidence type="ECO:0000256" key="1">
    <source>
        <dbReference type="ARBA" id="ARBA00004651"/>
    </source>
</evidence>
<evidence type="ECO:0000256" key="5">
    <source>
        <dbReference type="ARBA" id="ARBA00022989"/>
    </source>
</evidence>
<dbReference type="InterPro" id="IPR036259">
    <property type="entry name" value="MFS_trans_sf"/>
</dbReference>
<dbReference type="EMBL" id="QHHQ01000005">
    <property type="protein sequence ID" value="RAH99293.1"/>
    <property type="molecule type" value="Genomic_DNA"/>
</dbReference>
<keyword evidence="6 8" id="KW-0472">Membrane</keyword>
<evidence type="ECO:0000256" key="7">
    <source>
        <dbReference type="SAM" id="MobiDB-lite"/>
    </source>
</evidence>
<evidence type="ECO:0000256" key="8">
    <source>
        <dbReference type="SAM" id="Phobius"/>
    </source>
</evidence>
<evidence type="ECO:0000256" key="3">
    <source>
        <dbReference type="ARBA" id="ARBA00022475"/>
    </source>
</evidence>
<feature type="transmembrane region" description="Helical" evidence="8">
    <location>
        <begin position="336"/>
        <end position="356"/>
    </location>
</feature>
<name>A0A8B2NQL0_9HYPH</name>
<organism evidence="10 11">
    <name type="scientific">Acuticoccus sediminis</name>
    <dbReference type="NCBI Taxonomy" id="2184697"/>
    <lineage>
        <taxon>Bacteria</taxon>
        <taxon>Pseudomonadati</taxon>
        <taxon>Pseudomonadota</taxon>
        <taxon>Alphaproteobacteria</taxon>
        <taxon>Hyphomicrobiales</taxon>
        <taxon>Amorphaceae</taxon>
        <taxon>Acuticoccus</taxon>
    </lineage>
</organism>
<feature type="transmembrane region" description="Helical" evidence="8">
    <location>
        <begin position="160"/>
        <end position="181"/>
    </location>
</feature>
<feature type="region of interest" description="Disordered" evidence="7">
    <location>
        <begin position="1"/>
        <end position="24"/>
    </location>
</feature>
<evidence type="ECO:0000256" key="2">
    <source>
        <dbReference type="ARBA" id="ARBA00022448"/>
    </source>
</evidence>
<feature type="domain" description="Major facilitator superfamily (MFS) profile" evidence="9">
    <location>
        <begin position="35"/>
        <end position="530"/>
    </location>
</feature>
<dbReference type="CDD" id="cd17503">
    <property type="entry name" value="MFS_LmrB_MDR_like"/>
    <property type="match status" value="1"/>
</dbReference>